<evidence type="ECO:0000313" key="2">
    <source>
        <dbReference type="Proteomes" id="UP000015106"/>
    </source>
</evidence>
<dbReference type="EnsemblPlants" id="TuG1812G0100003249.01.T01">
    <property type="protein sequence ID" value="TuG1812G0100003249.01.T01"/>
    <property type="gene ID" value="TuG1812G0100003249.01"/>
</dbReference>
<name>A0A8R7P784_TRIUA</name>
<protein>
    <submittedName>
        <fullName evidence="1">Uncharacterized protein</fullName>
    </submittedName>
</protein>
<dbReference type="AlphaFoldDB" id="A0A8R7P784"/>
<dbReference type="Proteomes" id="UP000015106">
    <property type="component" value="Chromosome 1"/>
</dbReference>
<reference evidence="1" key="3">
    <citation type="submission" date="2022-06" db="UniProtKB">
        <authorList>
            <consortium name="EnsemblPlants"/>
        </authorList>
    </citation>
    <scope>IDENTIFICATION</scope>
</reference>
<proteinExistence type="predicted"/>
<dbReference type="Gramene" id="TuG1812G0100003249.01.T01">
    <property type="protein sequence ID" value="TuG1812G0100003249.01.T01"/>
    <property type="gene ID" value="TuG1812G0100003249.01"/>
</dbReference>
<evidence type="ECO:0000313" key="1">
    <source>
        <dbReference type="EnsemblPlants" id="TuG1812G0100003249.01.T01"/>
    </source>
</evidence>
<organism evidence="1 2">
    <name type="scientific">Triticum urartu</name>
    <name type="common">Red wild einkorn</name>
    <name type="synonym">Crithodium urartu</name>
    <dbReference type="NCBI Taxonomy" id="4572"/>
    <lineage>
        <taxon>Eukaryota</taxon>
        <taxon>Viridiplantae</taxon>
        <taxon>Streptophyta</taxon>
        <taxon>Embryophyta</taxon>
        <taxon>Tracheophyta</taxon>
        <taxon>Spermatophyta</taxon>
        <taxon>Magnoliopsida</taxon>
        <taxon>Liliopsida</taxon>
        <taxon>Poales</taxon>
        <taxon>Poaceae</taxon>
        <taxon>BOP clade</taxon>
        <taxon>Pooideae</taxon>
        <taxon>Triticodae</taxon>
        <taxon>Triticeae</taxon>
        <taxon>Triticinae</taxon>
        <taxon>Triticum</taxon>
    </lineage>
</organism>
<sequence length="84" mass="8659">ALLNLVEGGGGDWWCEADPPRGLLHAATLSCRSLLAFAQAGTSAADPLLISDGHCGNAGVRGVSGRYRLQPHGVKQTLIGSLHV</sequence>
<accession>A0A8R7P784</accession>
<reference evidence="2" key="1">
    <citation type="journal article" date="2013" name="Nature">
        <title>Draft genome of the wheat A-genome progenitor Triticum urartu.</title>
        <authorList>
            <person name="Ling H.Q."/>
            <person name="Zhao S."/>
            <person name="Liu D."/>
            <person name="Wang J."/>
            <person name="Sun H."/>
            <person name="Zhang C."/>
            <person name="Fan H."/>
            <person name="Li D."/>
            <person name="Dong L."/>
            <person name="Tao Y."/>
            <person name="Gao C."/>
            <person name="Wu H."/>
            <person name="Li Y."/>
            <person name="Cui Y."/>
            <person name="Guo X."/>
            <person name="Zheng S."/>
            <person name="Wang B."/>
            <person name="Yu K."/>
            <person name="Liang Q."/>
            <person name="Yang W."/>
            <person name="Lou X."/>
            <person name="Chen J."/>
            <person name="Feng M."/>
            <person name="Jian J."/>
            <person name="Zhang X."/>
            <person name="Luo G."/>
            <person name="Jiang Y."/>
            <person name="Liu J."/>
            <person name="Wang Z."/>
            <person name="Sha Y."/>
            <person name="Zhang B."/>
            <person name="Wu H."/>
            <person name="Tang D."/>
            <person name="Shen Q."/>
            <person name="Xue P."/>
            <person name="Zou S."/>
            <person name="Wang X."/>
            <person name="Liu X."/>
            <person name="Wang F."/>
            <person name="Yang Y."/>
            <person name="An X."/>
            <person name="Dong Z."/>
            <person name="Zhang K."/>
            <person name="Zhang X."/>
            <person name="Luo M.C."/>
            <person name="Dvorak J."/>
            <person name="Tong Y."/>
            <person name="Wang J."/>
            <person name="Yang H."/>
            <person name="Li Z."/>
            <person name="Wang D."/>
            <person name="Zhang A."/>
            <person name="Wang J."/>
        </authorList>
    </citation>
    <scope>NUCLEOTIDE SEQUENCE</scope>
    <source>
        <strain evidence="2">cv. G1812</strain>
    </source>
</reference>
<reference evidence="1" key="2">
    <citation type="submission" date="2018-03" db="EMBL/GenBank/DDBJ databases">
        <title>The Triticum urartu genome reveals the dynamic nature of wheat genome evolution.</title>
        <authorList>
            <person name="Ling H."/>
            <person name="Ma B."/>
            <person name="Shi X."/>
            <person name="Liu H."/>
            <person name="Dong L."/>
            <person name="Sun H."/>
            <person name="Cao Y."/>
            <person name="Gao Q."/>
            <person name="Zheng S."/>
            <person name="Li Y."/>
            <person name="Yu Y."/>
            <person name="Du H."/>
            <person name="Qi M."/>
            <person name="Li Y."/>
            <person name="Yu H."/>
            <person name="Cui Y."/>
            <person name="Wang N."/>
            <person name="Chen C."/>
            <person name="Wu H."/>
            <person name="Zhao Y."/>
            <person name="Zhang J."/>
            <person name="Li Y."/>
            <person name="Zhou W."/>
            <person name="Zhang B."/>
            <person name="Hu W."/>
            <person name="Eijk M."/>
            <person name="Tang J."/>
            <person name="Witsenboer H."/>
            <person name="Zhao S."/>
            <person name="Li Z."/>
            <person name="Zhang A."/>
            <person name="Wang D."/>
            <person name="Liang C."/>
        </authorList>
    </citation>
    <scope>NUCLEOTIDE SEQUENCE [LARGE SCALE GENOMIC DNA]</scope>
    <source>
        <strain evidence="1">cv. G1812</strain>
    </source>
</reference>
<keyword evidence="2" id="KW-1185">Reference proteome</keyword>